<reference evidence="3 4" key="1">
    <citation type="submission" date="2017-03" db="EMBL/GenBank/DDBJ databases">
        <authorList>
            <person name="Afonso C.L."/>
            <person name="Miller P.J."/>
            <person name="Scott M.A."/>
            <person name="Spackman E."/>
            <person name="Goraichik I."/>
            <person name="Dimitrov K.M."/>
            <person name="Suarez D.L."/>
            <person name="Swayne D.E."/>
        </authorList>
    </citation>
    <scope>NUCLEOTIDE SEQUENCE [LARGE SCALE GENOMIC DNA]</scope>
    <source>
        <strain evidence="3 4">CECT 8397</strain>
    </source>
</reference>
<dbReference type="EC" id="1.1.1.100" evidence="3"/>
<dbReference type="InterPro" id="IPR057326">
    <property type="entry name" value="KR_dom"/>
</dbReference>
<gene>
    <name evidence="3" type="primary">fabG1</name>
    <name evidence="3" type="ORF">PSJ8397_00742</name>
</gene>
<dbReference type="RefSeq" id="WP_085863170.1">
    <property type="nucleotide sequence ID" value="NZ_FWFT01000001.1"/>
</dbReference>
<dbReference type="CDD" id="cd05233">
    <property type="entry name" value="SDR_c"/>
    <property type="match status" value="1"/>
</dbReference>
<dbReference type="Gene3D" id="3.40.50.720">
    <property type="entry name" value="NAD(P)-binding Rossmann-like Domain"/>
    <property type="match status" value="1"/>
</dbReference>
<keyword evidence="4" id="KW-1185">Reference proteome</keyword>
<dbReference type="PRINTS" id="PR00081">
    <property type="entry name" value="GDHRDH"/>
</dbReference>
<dbReference type="SUPFAM" id="SSF51735">
    <property type="entry name" value="NAD(P)-binding Rossmann-fold domains"/>
    <property type="match status" value="1"/>
</dbReference>
<evidence type="ECO:0000259" key="2">
    <source>
        <dbReference type="SMART" id="SM00822"/>
    </source>
</evidence>
<evidence type="ECO:0000313" key="4">
    <source>
        <dbReference type="Proteomes" id="UP000193623"/>
    </source>
</evidence>
<dbReference type="SMART" id="SM00822">
    <property type="entry name" value="PKS_KR"/>
    <property type="match status" value="1"/>
</dbReference>
<organism evidence="3 4">
    <name type="scientific">Pseudooctadecabacter jejudonensis</name>
    <dbReference type="NCBI Taxonomy" id="1391910"/>
    <lineage>
        <taxon>Bacteria</taxon>
        <taxon>Pseudomonadati</taxon>
        <taxon>Pseudomonadota</taxon>
        <taxon>Alphaproteobacteria</taxon>
        <taxon>Rhodobacterales</taxon>
        <taxon>Paracoccaceae</taxon>
        <taxon>Pseudooctadecabacter</taxon>
    </lineage>
</organism>
<dbReference type="InterPro" id="IPR036291">
    <property type="entry name" value="NAD(P)-bd_dom_sf"/>
</dbReference>
<accession>A0A1Y5RL40</accession>
<dbReference type="EMBL" id="FWFT01000001">
    <property type="protein sequence ID" value="SLN20136.1"/>
    <property type="molecule type" value="Genomic_DNA"/>
</dbReference>
<dbReference type="PANTHER" id="PTHR43943:SF2">
    <property type="entry name" value="DEHYDROGENASE_REDUCTASE 4"/>
    <property type="match status" value="1"/>
</dbReference>
<sequence length="249" mass="26006">MSRFEGKRILITGGTSGIGFATAKRIVDEGGEVAVTGTTQDHLDEAGRTLPSGSLVLRNDASDPQAAKELAQKIKDQMGGIDGAFLNAGYGENFATEDLTQEGFDGMMNVNVRGPALQMAQLKPLLNDSAAVLLTASVAPYMGGPNGAIYAATKASCAAMARSWARDMAGRNIRVNSIAPGPIETNFFDALGEEGEEADTLREGVGNRVPLGRFGTSEEVAAVACFLLSSEASFVTGSEYMVDGGMTLR</sequence>
<dbReference type="InterPro" id="IPR002347">
    <property type="entry name" value="SDR_fam"/>
</dbReference>
<name>A0A1Y5RL40_9RHOB</name>
<evidence type="ECO:0000313" key="3">
    <source>
        <dbReference type="EMBL" id="SLN20136.1"/>
    </source>
</evidence>
<dbReference type="PANTHER" id="PTHR43943">
    <property type="entry name" value="DEHYDROGENASE/REDUCTASE (SDR FAMILY) MEMBER 4"/>
    <property type="match status" value="1"/>
</dbReference>
<dbReference type="OrthoDB" id="9803333at2"/>
<dbReference type="Pfam" id="PF13561">
    <property type="entry name" value="adh_short_C2"/>
    <property type="match status" value="1"/>
</dbReference>
<evidence type="ECO:0000256" key="1">
    <source>
        <dbReference type="ARBA" id="ARBA00006484"/>
    </source>
</evidence>
<feature type="domain" description="Ketoreductase" evidence="2">
    <location>
        <begin position="7"/>
        <end position="186"/>
    </location>
</feature>
<comment type="similarity">
    <text evidence="1">Belongs to the short-chain dehydrogenases/reductases (SDR) family.</text>
</comment>
<dbReference type="AlphaFoldDB" id="A0A1Y5RL40"/>
<dbReference type="FunFam" id="3.40.50.720:FF:000084">
    <property type="entry name" value="Short-chain dehydrogenase reductase"/>
    <property type="match status" value="1"/>
</dbReference>
<dbReference type="Proteomes" id="UP000193623">
    <property type="component" value="Unassembled WGS sequence"/>
</dbReference>
<dbReference type="GO" id="GO:0004316">
    <property type="term" value="F:3-oxoacyl-[acyl-carrier-protein] reductase (NADPH) activity"/>
    <property type="evidence" value="ECO:0007669"/>
    <property type="project" value="UniProtKB-EC"/>
</dbReference>
<keyword evidence="3" id="KW-0560">Oxidoreductase</keyword>
<proteinExistence type="inferred from homology"/>
<protein>
    <submittedName>
        <fullName evidence="3">3-oxoacyl-[acyl-carrier-protein] reductase FabG1</fullName>
        <ecNumber evidence="3">1.1.1.100</ecNumber>
    </submittedName>
</protein>